<dbReference type="GO" id="GO:0050853">
    <property type="term" value="P:B cell receptor signaling pathway"/>
    <property type="evidence" value="ECO:0007669"/>
    <property type="project" value="TreeGrafter"/>
</dbReference>
<keyword evidence="1" id="KW-0393">Immunoglobulin domain</keyword>
<dbReference type="InterPro" id="IPR036179">
    <property type="entry name" value="Ig-like_dom_sf"/>
</dbReference>
<dbReference type="InterPro" id="IPR013783">
    <property type="entry name" value="Ig-like_fold"/>
</dbReference>
<feature type="transmembrane region" description="Helical" evidence="3">
    <location>
        <begin position="439"/>
        <end position="462"/>
    </location>
</feature>
<proteinExistence type="predicted"/>
<dbReference type="GO" id="GO:0009897">
    <property type="term" value="C:external side of plasma membrane"/>
    <property type="evidence" value="ECO:0007669"/>
    <property type="project" value="TreeGrafter"/>
</dbReference>
<protein>
    <recommendedName>
        <fullName evidence="5">Ig-like domain-containing protein</fullName>
    </recommendedName>
</protein>
<evidence type="ECO:0000256" key="2">
    <source>
        <dbReference type="SAM" id="MobiDB-lite"/>
    </source>
</evidence>
<dbReference type="SUPFAM" id="SSF48726">
    <property type="entry name" value="Immunoglobulin"/>
    <property type="match status" value="3"/>
</dbReference>
<evidence type="ECO:0000256" key="3">
    <source>
        <dbReference type="SAM" id="Phobius"/>
    </source>
</evidence>
<feature type="domain" description="Ig-like" evidence="5">
    <location>
        <begin position="318"/>
        <end position="410"/>
    </location>
</feature>
<comment type="caution">
    <text evidence="6">The sequence shown here is derived from an EMBL/GenBank/DDBJ whole genome shotgun (WGS) entry which is preliminary data.</text>
</comment>
<keyword evidence="3" id="KW-0812">Transmembrane</keyword>
<name>A0AA47N9E6_MERPO</name>
<evidence type="ECO:0000256" key="4">
    <source>
        <dbReference type="SAM" id="SignalP"/>
    </source>
</evidence>
<keyword evidence="7" id="KW-1185">Reference proteome</keyword>
<dbReference type="AlphaFoldDB" id="A0AA47N9E6"/>
<dbReference type="GO" id="GO:0019815">
    <property type="term" value="C:B cell receptor complex"/>
    <property type="evidence" value="ECO:0007669"/>
    <property type="project" value="TreeGrafter"/>
</dbReference>
<evidence type="ECO:0000256" key="1">
    <source>
        <dbReference type="ARBA" id="ARBA00023319"/>
    </source>
</evidence>
<feature type="region of interest" description="Disordered" evidence="2">
    <location>
        <begin position="508"/>
        <end position="534"/>
    </location>
</feature>
<dbReference type="EMBL" id="JAOPHQ010000330">
    <property type="protein sequence ID" value="KAK0154857.1"/>
    <property type="molecule type" value="Genomic_DNA"/>
</dbReference>
<dbReference type="Proteomes" id="UP001174136">
    <property type="component" value="Unassembled WGS sequence"/>
</dbReference>
<keyword evidence="4" id="KW-0732">Signal</keyword>
<gene>
    <name evidence="6" type="ORF">N1851_002830</name>
</gene>
<dbReference type="SMART" id="SM00409">
    <property type="entry name" value="IG"/>
    <property type="match status" value="3"/>
</dbReference>
<feature type="domain" description="Ig-like" evidence="5">
    <location>
        <begin position="175"/>
        <end position="265"/>
    </location>
</feature>
<evidence type="ECO:0000259" key="5">
    <source>
        <dbReference type="PROSITE" id="PS50835"/>
    </source>
</evidence>
<reference evidence="6" key="1">
    <citation type="journal article" date="2023" name="Front. Mar. Sci.">
        <title>A new Merluccius polli reference genome to investigate the effects of global change in West African waters.</title>
        <authorList>
            <person name="Mateo J.L."/>
            <person name="Blanco-Fernandez C."/>
            <person name="Garcia-Vazquez E."/>
            <person name="Machado-Schiaffino G."/>
        </authorList>
    </citation>
    <scope>NUCLEOTIDE SEQUENCE</scope>
    <source>
        <strain evidence="6">C29</strain>
        <tissue evidence="6">Fin</tissue>
    </source>
</reference>
<feature type="transmembrane region" description="Helical" evidence="3">
    <location>
        <begin position="135"/>
        <end position="157"/>
    </location>
</feature>
<keyword evidence="3" id="KW-0472">Membrane</keyword>
<dbReference type="InterPro" id="IPR007110">
    <property type="entry name" value="Ig-like_dom"/>
</dbReference>
<keyword evidence="3" id="KW-1133">Transmembrane helix</keyword>
<organism evidence="6 7">
    <name type="scientific">Merluccius polli</name>
    <name type="common">Benguela hake</name>
    <name type="synonym">Merluccius cadenati</name>
    <dbReference type="NCBI Taxonomy" id="89951"/>
    <lineage>
        <taxon>Eukaryota</taxon>
        <taxon>Metazoa</taxon>
        <taxon>Chordata</taxon>
        <taxon>Craniata</taxon>
        <taxon>Vertebrata</taxon>
        <taxon>Euteleostomi</taxon>
        <taxon>Actinopterygii</taxon>
        <taxon>Neopterygii</taxon>
        <taxon>Teleostei</taxon>
        <taxon>Neoteleostei</taxon>
        <taxon>Acanthomorphata</taxon>
        <taxon>Zeiogadaria</taxon>
        <taxon>Gadariae</taxon>
        <taxon>Gadiformes</taxon>
        <taxon>Gadoidei</taxon>
        <taxon>Merlucciidae</taxon>
        <taxon>Merluccius</taxon>
    </lineage>
</organism>
<sequence length="534" mass="59412">MNIWGMLLIPVSLAVTAMSFDCASHIPDGRLITVPLGSSLTLNCSCTCEGHPVRVTWYFIANISEEVEVCTVNNELPMKNMWCNYILKNVQLKDSGCYYCKVTVDIPSLRHIFCNGTKVVVPDSFGINDVLQSKIFLITSGTTGFILIVIIVVICVVQRRRRRQNVTAMSSNCTLKIHDEPPKRITVPLGSSLTLNCSVICECSTLCLHIRVAWYFTANGSEKAASVFNKSFEEKMWCNYTLTNIQHKDSGRYHCRVRMDVPTLSQTCSNGTEVVVDMRCPIYTNTRPVPLARRKQSGKPGTQVAAGAPPEGGFLWKPPLTAMSSNCTLKIHDEPPKRITVPLGSSLTLNCSVICECSTLCQLKVTWYFTSAGQEKTASVFNKSSEEKMWRSYTLTNIQHKDSGRYHCRVIMDVPTLRQTSSNGREVVVVAEDVFDQSMLFLILSATAVFIVIVLIVLICGLQRKRQRQRGICHSFNLSQIQTWFANLQTFLTVTVSKTTLSQADIQRTQSDEHSSLSPSNSSAPTTTQCVPGL</sequence>
<evidence type="ECO:0000313" key="6">
    <source>
        <dbReference type="EMBL" id="KAK0154857.1"/>
    </source>
</evidence>
<evidence type="ECO:0000313" key="7">
    <source>
        <dbReference type="Proteomes" id="UP001174136"/>
    </source>
</evidence>
<feature type="domain" description="Ig-like" evidence="5">
    <location>
        <begin position="27"/>
        <end position="110"/>
    </location>
</feature>
<dbReference type="InterPro" id="IPR013106">
    <property type="entry name" value="Ig_V-set"/>
</dbReference>
<dbReference type="PANTHER" id="PTHR14334">
    <property type="entry name" value="B-CELL ANTIGEN RECEPTOR COMPLEX-ASSOCIATED PROTEIN"/>
    <property type="match status" value="1"/>
</dbReference>
<accession>A0AA47N9E6</accession>
<dbReference type="InterPro" id="IPR003599">
    <property type="entry name" value="Ig_sub"/>
</dbReference>
<dbReference type="Gene3D" id="2.60.40.10">
    <property type="entry name" value="Immunoglobulins"/>
    <property type="match status" value="3"/>
</dbReference>
<dbReference type="PROSITE" id="PS50835">
    <property type="entry name" value="IG_LIKE"/>
    <property type="match status" value="3"/>
</dbReference>
<feature type="chain" id="PRO_5041206835" description="Ig-like domain-containing protein" evidence="4">
    <location>
        <begin position="20"/>
        <end position="534"/>
    </location>
</feature>
<feature type="compositionally biased region" description="Polar residues" evidence="2">
    <location>
        <begin position="524"/>
        <end position="534"/>
    </location>
</feature>
<dbReference type="GO" id="GO:0030183">
    <property type="term" value="P:B cell differentiation"/>
    <property type="evidence" value="ECO:0007669"/>
    <property type="project" value="TreeGrafter"/>
</dbReference>
<feature type="signal peptide" evidence="4">
    <location>
        <begin position="1"/>
        <end position="19"/>
    </location>
</feature>
<dbReference type="Pfam" id="PF07686">
    <property type="entry name" value="V-set"/>
    <property type="match status" value="1"/>
</dbReference>